<dbReference type="EMBL" id="SMTL01000001">
    <property type="protein sequence ID" value="TDK38793.1"/>
    <property type="molecule type" value="Genomic_DNA"/>
</dbReference>
<keyword evidence="3" id="KW-1185">Reference proteome</keyword>
<accession>A0A4R5ULT1</accession>
<feature type="transmembrane region" description="Helical" evidence="1">
    <location>
        <begin position="63"/>
        <end position="96"/>
    </location>
</feature>
<proteinExistence type="predicted"/>
<dbReference type="Proteomes" id="UP000295238">
    <property type="component" value="Unassembled WGS sequence"/>
</dbReference>
<name>A0A4R5ULT1_9HYPH</name>
<organism evidence="2 3">
    <name type="scientific">Rhizobium deserti</name>
    <dbReference type="NCBI Taxonomy" id="2547961"/>
    <lineage>
        <taxon>Bacteria</taxon>
        <taxon>Pseudomonadati</taxon>
        <taxon>Pseudomonadota</taxon>
        <taxon>Alphaproteobacteria</taxon>
        <taxon>Hyphomicrobiales</taxon>
        <taxon>Rhizobiaceae</taxon>
        <taxon>Rhizobium/Agrobacterium group</taxon>
        <taxon>Rhizobium</taxon>
    </lineage>
</organism>
<protein>
    <submittedName>
        <fullName evidence="2">Uncharacterized protein</fullName>
    </submittedName>
</protein>
<dbReference type="RefSeq" id="WP_133314242.1">
    <property type="nucleotide sequence ID" value="NZ_SMTL01000001.1"/>
</dbReference>
<evidence type="ECO:0000313" key="3">
    <source>
        <dbReference type="Proteomes" id="UP000295238"/>
    </source>
</evidence>
<evidence type="ECO:0000256" key="1">
    <source>
        <dbReference type="SAM" id="Phobius"/>
    </source>
</evidence>
<gene>
    <name evidence="2" type="ORF">E2F50_01195</name>
</gene>
<keyword evidence="1" id="KW-0812">Transmembrane</keyword>
<keyword evidence="1" id="KW-1133">Transmembrane helix</keyword>
<comment type="caution">
    <text evidence="2">The sequence shown here is derived from an EMBL/GenBank/DDBJ whole genome shotgun (WGS) entry which is preliminary data.</text>
</comment>
<reference evidence="2 3" key="1">
    <citation type="submission" date="2019-03" db="EMBL/GenBank/DDBJ databases">
        <title>Rhizobium sp. nov., an bacterium isolated from biocrust in Mu Us Desert.</title>
        <authorList>
            <person name="Lixiong L."/>
        </authorList>
    </citation>
    <scope>NUCLEOTIDE SEQUENCE [LARGE SCALE GENOMIC DNA]</scope>
    <source>
        <strain evidence="2 3">SPY-1</strain>
    </source>
</reference>
<sequence length="106" mass="11122">MTTRSRSLALTYGVALAVILLLSVSPLVSVLGAGTVAELAGCQIDEGSVHPCQIGGSDYGEMLYFLTVLGWFSLLTLPFGAVALMVWLGALVVHLVLSSRRSQGMP</sequence>
<evidence type="ECO:0000313" key="2">
    <source>
        <dbReference type="EMBL" id="TDK38793.1"/>
    </source>
</evidence>
<keyword evidence="1" id="KW-0472">Membrane</keyword>
<dbReference type="AlphaFoldDB" id="A0A4R5ULT1"/>
<dbReference type="OrthoDB" id="5948392at2"/>